<gene>
    <name evidence="2" type="ORF">QCO44_11060</name>
</gene>
<comment type="caution">
    <text evidence="2">The sequence shown here is derived from an EMBL/GenBank/DDBJ whole genome shotgun (WGS) entry which is preliminary data.</text>
</comment>
<keyword evidence="1" id="KW-0732">Signal</keyword>
<evidence type="ECO:0000313" key="3">
    <source>
        <dbReference type="Proteomes" id="UP001559623"/>
    </source>
</evidence>
<dbReference type="RefSeq" id="WP_368847871.1">
    <property type="nucleotide sequence ID" value="NZ_CP194411.1"/>
</dbReference>
<dbReference type="EMBL" id="JARVLH010000008">
    <property type="protein sequence ID" value="MEX5286150.1"/>
    <property type="molecule type" value="Genomic_DNA"/>
</dbReference>
<evidence type="ECO:0000313" key="2">
    <source>
        <dbReference type="EMBL" id="MEX5286150.1"/>
    </source>
</evidence>
<sequence>MKKICLLAVFAVVLLFPAAGALAAPGNGAADMPGKMSQQAIDARLKMMEGAWFDGNNRLVLEIYGRKINDWEVLDYEDLANGPSMGTTIFWVMDNDKVRGIQMDWRLAGETSDYLFIDGTTALHRR</sequence>
<protein>
    <submittedName>
        <fullName evidence="2">Uncharacterized protein</fullName>
    </submittedName>
</protein>
<evidence type="ECO:0000256" key="1">
    <source>
        <dbReference type="SAM" id="SignalP"/>
    </source>
</evidence>
<dbReference type="Proteomes" id="UP001559623">
    <property type="component" value="Unassembled WGS sequence"/>
</dbReference>
<organism evidence="2 3">
    <name type="scientific">Selenomonas sputigena</name>
    <dbReference type="NCBI Taxonomy" id="69823"/>
    <lineage>
        <taxon>Bacteria</taxon>
        <taxon>Bacillati</taxon>
        <taxon>Bacillota</taxon>
        <taxon>Negativicutes</taxon>
        <taxon>Selenomonadales</taxon>
        <taxon>Selenomonadaceae</taxon>
        <taxon>Selenomonas</taxon>
    </lineage>
</organism>
<feature type="chain" id="PRO_5047537445" evidence="1">
    <location>
        <begin position="24"/>
        <end position="126"/>
    </location>
</feature>
<name>A0ABV3X8K9_9FIRM</name>
<feature type="signal peptide" evidence="1">
    <location>
        <begin position="1"/>
        <end position="23"/>
    </location>
</feature>
<proteinExistence type="predicted"/>
<reference evidence="2 3" key="1">
    <citation type="submission" date="2023-04" db="EMBL/GenBank/DDBJ databases">
        <title>Genome Sequence of Selenomonas sputigena ATCC 33150.</title>
        <authorList>
            <person name="Miller D.P."/>
            <person name="Anvari S."/>
            <person name="Polson S.W."/>
            <person name="Macdonald M."/>
            <person name="Mcdowell J.V."/>
        </authorList>
    </citation>
    <scope>NUCLEOTIDE SEQUENCE [LARGE SCALE GENOMIC DNA]</scope>
    <source>
        <strain evidence="2 3">ATCC 33150</strain>
    </source>
</reference>
<accession>A0ABV3X8K9</accession>
<keyword evidence="3" id="KW-1185">Reference proteome</keyword>